<dbReference type="GO" id="GO:0030612">
    <property type="term" value="F:arsenate reductase (thioredoxin) activity"/>
    <property type="evidence" value="ECO:0007669"/>
    <property type="project" value="UniProtKB-EC"/>
</dbReference>
<sequence length="128" mass="14437">MKKIYFLCTGNSCRSQMAEGFAKKLLKNTVQIRSAGIEQHGVNPDAIKVMAEVGIDISDHTSDLIEMDYFNACDLIITLCGDARDKCPVIPKTTQHEHWAIKDPAGHSLEEFRLVRDEIYKKVKTLDL</sequence>
<dbReference type="RefSeq" id="WP_153496505.1">
    <property type="nucleotide sequence ID" value="NZ_CAXYUY010000001.1"/>
</dbReference>
<dbReference type="CDD" id="cd16345">
    <property type="entry name" value="LMWP_ArsC"/>
    <property type="match status" value="1"/>
</dbReference>
<dbReference type="InterPro" id="IPR036196">
    <property type="entry name" value="Ptyr_pPase_sf"/>
</dbReference>
<evidence type="ECO:0000256" key="5">
    <source>
        <dbReference type="ARBA" id="ARBA00023284"/>
    </source>
</evidence>
<dbReference type="GO" id="GO:0046685">
    <property type="term" value="P:response to arsenic-containing substance"/>
    <property type="evidence" value="ECO:0007669"/>
    <property type="project" value="UniProtKB-KW"/>
</dbReference>
<name>A0A7X1Z8V4_9LACT</name>
<evidence type="ECO:0000256" key="3">
    <source>
        <dbReference type="ARBA" id="ARBA00023002"/>
    </source>
</evidence>
<dbReference type="OrthoDB" id="9784339at2"/>
<dbReference type="GO" id="GO:0004725">
    <property type="term" value="F:protein tyrosine phosphatase activity"/>
    <property type="evidence" value="ECO:0007669"/>
    <property type="project" value="InterPro"/>
</dbReference>
<dbReference type="EMBL" id="WITJ01000010">
    <property type="protein sequence ID" value="MQW39837.1"/>
    <property type="molecule type" value="Genomic_DNA"/>
</dbReference>
<dbReference type="EC" id="1.20.4.4" evidence="7"/>
<gene>
    <name evidence="7" type="primary">arsC</name>
    <name evidence="7" type="ORF">GHI93_07855</name>
</gene>
<keyword evidence="5" id="KW-0676">Redox-active center</keyword>
<keyword evidence="4" id="KW-1015">Disulfide bond</keyword>
<protein>
    <submittedName>
        <fullName evidence="7">Arsenate reductase (Thioredoxin)</fullName>
        <ecNumber evidence="7">1.20.4.4</ecNumber>
    </submittedName>
</protein>
<comment type="caution">
    <text evidence="7">The sequence shown here is derived from an EMBL/GenBank/DDBJ whole genome shotgun (WGS) entry which is preliminary data.</text>
</comment>
<organism evidence="7 8">
    <name type="scientific">Lactococcus hircilactis</name>
    <dbReference type="NCBI Taxonomy" id="1494462"/>
    <lineage>
        <taxon>Bacteria</taxon>
        <taxon>Bacillati</taxon>
        <taxon>Bacillota</taxon>
        <taxon>Bacilli</taxon>
        <taxon>Lactobacillales</taxon>
        <taxon>Streptococcaceae</taxon>
        <taxon>Lactococcus</taxon>
    </lineage>
</organism>
<dbReference type="Proteomes" id="UP000439550">
    <property type="component" value="Unassembled WGS sequence"/>
</dbReference>
<dbReference type="PANTHER" id="PTHR43428:SF1">
    <property type="entry name" value="ARSENATE REDUCTASE"/>
    <property type="match status" value="1"/>
</dbReference>
<evidence type="ECO:0000256" key="4">
    <source>
        <dbReference type="ARBA" id="ARBA00023157"/>
    </source>
</evidence>
<evidence type="ECO:0000259" key="6">
    <source>
        <dbReference type="SMART" id="SM00226"/>
    </source>
</evidence>
<dbReference type="SMART" id="SM00226">
    <property type="entry name" value="LMWPc"/>
    <property type="match status" value="1"/>
</dbReference>
<keyword evidence="8" id="KW-1185">Reference proteome</keyword>
<keyword evidence="2" id="KW-0059">Arsenical resistance</keyword>
<dbReference type="NCBIfam" id="TIGR02691">
    <property type="entry name" value="arsC_pI258_fam"/>
    <property type="match status" value="1"/>
</dbReference>
<evidence type="ECO:0000256" key="1">
    <source>
        <dbReference type="ARBA" id="ARBA00022490"/>
    </source>
</evidence>
<evidence type="ECO:0000313" key="7">
    <source>
        <dbReference type="EMBL" id="MQW39837.1"/>
    </source>
</evidence>
<accession>A0A7X1Z8V4</accession>
<dbReference type="InterPro" id="IPR014064">
    <property type="entry name" value="Arsenate_reductase_ArsC"/>
</dbReference>
<keyword evidence="3 7" id="KW-0560">Oxidoreductase</keyword>
<dbReference type="SUPFAM" id="SSF52788">
    <property type="entry name" value="Phosphotyrosine protein phosphatases I"/>
    <property type="match status" value="1"/>
</dbReference>
<keyword evidence="1" id="KW-0963">Cytoplasm</keyword>
<dbReference type="InterPro" id="IPR023485">
    <property type="entry name" value="Ptyr_pPase"/>
</dbReference>
<evidence type="ECO:0000256" key="2">
    <source>
        <dbReference type="ARBA" id="ARBA00022849"/>
    </source>
</evidence>
<feature type="domain" description="Phosphotyrosine protein phosphatase I" evidence="6">
    <location>
        <begin position="2"/>
        <end position="128"/>
    </location>
</feature>
<dbReference type="AlphaFoldDB" id="A0A7X1Z8V4"/>
<reference evidence="7 8" key="1">
    <citation type="submission" date="2019-10" db="EMBL/GenBank/DDBJ databases">
        <authorList>
            <person name="Dong K."/>
        </authorList>
    </citation>
    <scope>NUCLEOTIDE SEQUENCE [LARGE SCALE GENOMIC DNA]</scope>
    <source>
        <strain evidence="7 8">DSM 28960</strain>
    </source>
</reference>
<evidence type="ECO:0000313" key="8">
    <source>
        <dbReference type="Proteomes" id="UP000439550"/>
    </source>
</evidence>
<dbReference type="Pfam" id="PF01451">
    <property type="entry name" value="LMWPc"/>
    <property type="match status" value="1"/>
</dbReference>
<dbReference type="Gene3D" id="3.40.50.2300">
    <property type="match status" value="1"/>
</dbReference>
<proteinExistence type="predicted"/>
<dbReference type="PANTHER" id="PTHR43428">
    <property type="entry name" value="ARSENATE REDUCTASE"/>
    <property type="match status" value="1"/>
</dbReference>